<name>A0AAN7B7I6_9PEZI</name>
<dbReference type="Proteomes" id="UP001301769">
    <property type="component" value="Unassembled WGS sequence"/>
</dbReference>
<reference evidence="3" key="1">
    <citation type="journal article" date="2023" name="Mol. Phylogenet. Evol.">
        <title>Genome-scale phylogeny and comparative genomics of the fungal order Sordariales.</title>
        <authorList>
            <person name="Hensen N."/>
            <person name="Bonometti L."/>
            <person name="Westerberg I."/>
            <person name="Brannstrom I.O."/>
            <person name="Guillou S."/>
            <person name="Cros-Aarteil S."/>
            <person name="Calhoun S."/>
            <person name="Haridas S."/>
            <person name="Kuo A."/>
            <person name="Mondo S."/>
            <person name="Pangilinan J."/>
            <person name="Riley R."/>
            <person name="LaButti K."/>
            <person name="Andreopoulos B."/>
            <person name="Lipzen A."/>
            <person name="Chen C."/>
            <person name="Yan M."/>
            <person name="Daum C."/>
            <person name="Ng V."/>
            <person name="Clum A."/>
            <person name="Steindorff A."/>
            <person name="Ohm R.A."/>
            <person name="Martin F."/>
            <person name="Silar P."/>
            <person name="Natvig D.O."/>
            <person name="Lalanne C."/>
            <person name="Gautier V."/>
            <person name="Ament-Velasquez S.L."/>
            <person name="Kruys A."/>
            <person name="Hutchinson M.I."/>
            <person name="Powell A.J."/>
            <person name="Barry K."/>
            <person name="Miller A.N."/>
            <person name="Grigoriev I.V."/>
            <person name="Debuchy R."/>
            <person name="Gladieux P."/>
            <person name="Hiltunen Thoren M."/>
            <person name="Johannesson H."/>
        </authorList>
    </citation>
    <scope>NUCLEOTIDE SEQUENCE</scope>
    <source>
        <strain evidence="3">PSN293</strain>
    </source>
</reference>
<evidence type="ECO:0000259" key="2">
    <source>
        <dbReference type="Pfam" id="PF12770"/>
    </source>
</evidence>
<keyword evidence="4" id="KW-1185">Reference proteome</keyword>
<organism evidence="3 4">
    <name type="scientific">Rhypophila decipiens</name>
    <dbReference type="NCBI Taxonomy" id="261697"/>
    <lineage>
        <taxon>Eukaryota</taxon>
        <taxon>Fungi</taxon>
        <taxon>Dikarya</taxon>
        <taxon>Ascomycota</taxon>
        <taxon>Pezizomycotina</taxon>
        <taxon>Sordariomycetes</taxon>
        <taxon>Sordariomycetidae</taxon>
        <taxon>Sordariales</taxon>
        <taxon>Naviculisporaceae</taxon>
        <taxon>Rhypophila</taxon>
    </lineage>
</organism>
<feature type="compositionally biased region" description="Acidic residues" evidence="1">
    <location>
        <begin position="14"/>
        <end position="25"/>
    </location>
</feature>
<dbReference type="Gene3D" id="1.25.40.10">
    <property type="entry name" value="Tetratricopeptide repeat domain"/>
    <property type="match status" value="1"/>
</dbReference>
<sequence length="1071" mass="118368">MDEGIEESYSSSEWSEEASEEDLDEQIIRDTRDKIDAAADGDPSLPMLLRELGIRLHRRFMNSFDATDLEDSIELLEKCISLMPAEDRVGRSSSLFDLSNALHERFEDSGDMSDLERSIAAMRACVDGVASTALDQELRHITLSSRLRTRFKKTGAVTDIDGAILLMQKVVDGNLEPTARSRNLNTVGFLCIAAYEKTGQSAYLDRSILAFQEAVDLTPQDQPSRGRRVRDLGLWMEVRHSRTGNIADLDRAILLLQESVNLTPATDGNRAEWLHSFAVFLGHRYQLTGALADIEEGIRALEEGINLTHEINNRNQELAPLRYHLGMQLTWRYERTKAATDIANAIQALRQAIESECASPADNVRRIQSMGSLGNALLSRFRTTREIADLEEAISASSASVQEMKKDDLGDGHHSNNLASGLHSIGYMYEQKFLRSGNLVDLDETISIRRQCLSTAISGHPYAALYGLELGLSLDRRYQKTKSMPDLDEAISLCLSALHQEHSFPRVRIRAGKHLVRLCALASKWEEAYGAARAAIDLIPAGILQSLENSDKQQLIGQIIGLASDAAAVALMAGKDAHTALVLLEKGRGVLASSLEGLRADTLGLHDKHPELEERLIRLRQDLDQPDSAEVGAESPSWEARARRRYDASRELELLLVEIRQQAGFEDFLLSPTEDKLRSAASFGPVVLINVSKFRCDALLVDKHQIWCLPLPNLNVDEIERRARLGNLGSLPVLRWLWDDIAQPVLKALGLVTPPSPSTTWPHIWWIPTGPLRRFPLHAAGYHTGSLPASSVLDRAMSSYSFSIRSLLHSRDQRALSVTTTTSPVSPETTGKILLVAMPTTTGQTPLPFATQEIAVIQALSPELNLSPIIPARLKDDVVRHLPECKIFHFAGHGLADPINPAKSSLLLDDWTTNRLTVGTLMGLNLHTSQQQQGPFLAYLSACGTGRTRDEKLVDESVHVVGACHLAGFRHVIGTLWEVRDESCVDVARLVYQGLRDGGMSDESVCVGLHYALRELRRRWVDGWKGPDVTSEAPEDGEERVAKLKLKGGGGGSAGRADSELLYWVPYVHFG</sequence>
<dbReference type="InterPro" id="IPR011990">
    <property type="entry name" value="TPR-like_helical_dom_sf"/>
</dbReference>
<evidence type="ECO:0000313" key="3">
    <source>
        <dbReference type="EMBL" id="KAK4213174.1"/>
    </source>
</evidence>
<protein>
    <submittedName>
        <fullName evidence="3">CHAT domain-containing protein</fullName>
    </submittedName>
</protein>
<dbReference type="InterPro" id="IPR024983">
    <property type="entry name" value="CHAT_dom"/>
</dbReference>
<comment type="caution">
    <text evidence="3">The sequence shown here is derived from an EMBL/GenBank/DDBJ whole genome shotgun (WGS) entry which is preliminary data.</text>
</comment>
<dbReference type="Pfam" id="PF12770">
    <property type="entry name" value="CHAT"/>
    <property type="match status" value="1"/>
</dbReference>
<feature type="region of interest" description="Disordered" evidence="1">
    <location>
        <begin position="1"/>
        <end position="25"/>
    </location>
</feature>
<accession>A0AAN7B7I6</accession>
<evidence type="ECO:0000256" key="1">
    <source>
        <dbReference type="SAM" id="MobiDB-lite"/>
    </source>
</evidence>
<proteinExistence type="predicted"/>
<dbReference type="EMBL" id="MU858113">
    <property type="protein sequence ID" value="KAK4213174.1"/>
    <property type="molecule type" value="Genomic_DNA"/>
</dbReference>
<feature type="domain" description="CHAT" evidence="2">
    <location>
        <begin position="732"/>
        <end position="1071"/>
    </location>
</feature>
<evidence type="ECO:0000313" key="4">
    <source>
        <dbReference type="Proteomes" id="UP001301769"/>
    </source>
</evidence>
<reference evidence="3" key="2">
    <citation type="submission" date="2023-05" db="EMBL/GenBank/DDBJ databases">
        <authorList>
            <consortium name="Lawrence Berkeley National Laboratory"/>
            <person name="Steindorff A."/>
            <person name="Hensen N."/>
            <person name="Bonometti L."/>
            <person name="Westerberg I."/>
            <person name="Brannstrom I.O."/>
            <person name="Guillou S."/>
            <person name="Cros-Aarteil S."/>
            <person name="Calhoun S."/>
            <person name="Haridas S."/>
            <person name="Kuo A."/>
            <person name="Mondo S."/>
            <person name="Pangilinan J."/>
            <person name="Riley R."/>
            <person name="Labutti K."/>
            <person name="Andreopoulos B."/>
            <person name="Lipzen A."/>
            <person name="Chen C."/>
            <person name="Yanf M."/>
            <person name="Daum C."/>
            <person name="Ng V."/>
            <person name="Clum A."/>
            <person name="Ohm R."/>
            <person name="Martin F."/>
            <person name="Silar P."/>
            <person name="Natvig D."/>
            <person name="Lalanne C."/>
            <person name="Gautier V."/>
            <person name="Ament-Velasquez S.L."/>
            <person name="Kruys A."/>
            <person name="Hutchinson M.I."/>
            <person name="Powell A.J."/>
            <person name="Barry K."/>
            <person name="Miller A.N."/>
            <person name="Grigoriev I.V."/>
            <person name="Debuchy R."/>
            <person name="Gladieux P."/>
            <person name="Thoren M.H."/>
            <person name="Johannesson H."/>
        </authorList>
    </citation>
    <scope>NUCLEOTIDE SEQUENCE</scope>
    <source>
        <strain evidence="3">PSN293</strain>
    </source>
</reference>
<gene>
    <name evidence="3" type="ORF">QBC37DRAFT_423475</name>
</gene>
<dbReference type="AlphaFoldDB" id="A0AAN7B7I6"/>